<evidence type="ECO:0000256" key="4">
    <source>
        <dbReference type="SAM" id="MobiDB-lite"/>
    </source>
</evidence>
<keyword evidence="1" id="KW-0547">Nucleotide-binding</keyword>
<dbReference type="GO" id="GO:0005524">
    <property type="term" value="F:ATP binding"/>
    <property type="evidence" value="ECO:0007669"/>
    <property type="project" value="UniProtKB-KW"/>
</dbReference>
<dbReference type="Gene3D" id="3.40.50.10810">
    <property type="entry name" value="Tandem AAA-ATPase domain"/>
    <property type="match status" value="1"/>
</dbReference>
<dbReference type="InterPro" id="IPR049730">
    <property type="entry name" value="SNF2/RAD54-like_C"/>
</dbReference>
<dbReference type="InterPro" id="IPR000330">
    <property type="entry name" value="SNF2_N"/>
</dbReference>
<feature type="region of interest" description="Disordered" evidence="4">
    <location>
        <begin position="516"/>
        <end position="539"/>
    </location>
</feature>
<dbReference type="Gene3D" id="3.40.50.300">
    <property type="entry name" value="P-loop containing nucleotide triphosphate hydrolases"/>
    <property type="match status" value="1"/>
</dbReference>
<organism evidence="6">
    <name type="scientific">Bionectria ochroleuca</name>
    <name type="common">Gliocladium roseum</name>
    <dbReference type="NCBI Taxonomy" id="29856"/>
    <lineage>
        <taxon>Eukaryota</taxon>
        <taxon>Fungi</taxon>
        <taxon>Dikarya</taxon>
        <taxon>Ascomycota</taxon>
        <taxon>Pezizomycotina</taxon>
        <taxon>Sordariomycetes</taxon>
        <taxon>Hypocreomycetidae</taxon>
        <taxon>Hypocreales</taxon>
        <taxon>Bionectriaceae</taxon>
        <taxon>Clonostachys</taxon>
    </lineage>
</organism>
<dbReference type="AlphaFoldDB" id="A0A0B7JPY0"/>
<sequence length="1145" mass="128585">MAPSPAYHYIPVGSVSILRDQSHLEADYWGSDHLRQWVWLSRATDIHHPGAPAYTQPTIPDEAQRQLMGSPELSHYRRLFQHKWANLQFRVHSANHGTLRVYLLPDDVAHRAIDRADVGLQRAKQSILNSIDYSASGWNGNPPDMSAGPVPYQTTDMDTNTQEMTLLQLFNRLNSPSPDPDIVSNAGAQNGMYCLLESRIDGLKTDLYPHQRRSSALMLQKESQPGQTLDPRLQHVRDQNGEGWYVDLVTGSILKEPRYYDGISGGILAEEMGSGKTLICLALILATKQVSASAPEIYGAGHAPTRPKIASLAEMAASCANRNSVPWKTYFDSYASEYGYEFPECVNALERNPGYYFVPAPETRRCARHRSQYPLIATKKVFLSATSLVIVPNNLVNQWREEILKHTKGLNTLILTKHNAIPPSEDIIKYDMLLFSQSRFELIAKEPGGMAGSPLSKVHFKRCVVDEGHKLGNSRISARSVLLTNLDELQCTSRWIVTGTPSHGLFGQENDTMDTASQVVSNGDGSEGSHDSDPPSNKLEMKDLERIGSITALYLKARPWANTSTEQGDTLADWKTYLMLPKHNSRSRGRWDCLNTTLNSLIIRHKVAEIGELLPSVKEDVIYLEGSYQDQLSTNIFSMMIIFNAVQSQRTDQDYFFHSKQRSSLLEIVHNLKQASFFGGSFFSAQEIEKAVHTAEEFLKEKKVECSLEDQQLLQEAINLGHLASRNVLRNLSNLYHEMPICVQDLPADSGSSWCLGEGSDRKGTCTSASLLLSLQSIVYNALRDPAKFNALLNGGLASEGTLEKKKLLDSQTPAEEAPSEGRRSPTLAGNTKIGHDNARKHHKHVVNRLKPIDELESNTFSHVLDPTRITATVSAKLSYLLDNIIRYQDEEKIIVFYENQNTAWYLASMLDVVQVQYLIYAKTLSVERRAQYIKTFNHNSKFRVLLMDLSQAAFGLDMRDASRIYFISPVLNPQVEAQAIGRVRRISQNKPVSVETLVLRNSLDEVILERKLQMTQAEHRQTKTILDIPSIYNWIKNARITPLPECSEDQVSQMSNLVLSHHVFGRGFGRVAHPDEDLAPSSPVRPSRSDLAHSHMDPNGQKRPYEAGPGKFMRQERIVSSANRLELELELPARPTRRVKFSVD</sequence>
<dbReference type="GO" id="GO:0008094">
    <property type="term" value="F:ATP-dependent activity, acting on DNA"/>
    <property type="evidence" value="ECO:0007669"/>
    <property type="project" value="TreeGrafter"/>
</dbReference>
<proteinExistence type="predicted"/>
<evidence type="ECO:0000256" key="1">
    <source>
        <dbReference type="ARBA" id="ARBA00022741"/>
    </source>
</evidence>
<dbReference type="GO" id="GO:0006281">
    <property type="term" value="P:DNA repair"/>
    <property type="evidence" value="ECO:0007669"/>
    <property type="project" value="TreeGrafter"/>
</dbReference>
<dbReference type="CDD" id="cd18793">
    <property type="entry name" value="SF2_C_SNF"/>
    <property type="match status" value="1"/>
</dbReference>
<dbReference type="GO" id="GO:0005634">
    <property type="term" value="C:nucleus"/>
    <property type="evidence" value="ECO:0007669"/>
    <property type="project" value="TreeGrafter"/>
</dbReference>
<evidence type="ECO:0000259" key="5">
    <source>
        <dbReference type="PROSITE" id="PS51194"/>
    </source>
</evidence>
<reference evidence="6" key="1">
    <citation type="submission" date="2015-01" db="EMBL/GenBank/DDBJ databases">
        <authorList>
            <person name="Durling Mikael"/>
        </authorList>
    </citation>
    <scope>NUCLEOTIDE SEQUENCE</scope>
</reference>
<dbReference type="PANTHER" id="PTHR45626">
    <property type="entry name" value="TRANSCRIPTION TERMINATION FACTOR 2-RELATED"/>
    <property type="match status" value="1"/>
</dbReference>
<feature type="compositionally biased region" description="Basic and acidic residues" evidence="4">
    <location>
        <begin position="527"/>
        <end position="539"/>
    </location>
</feature>
<feature type="region of interest" description="Disordered" evidence="4">
    <location>
        <begin position="1075"/>
        <end position="1114"/>
    </location>
</feature>
<dbReference type="InterPro" id="IPR014001">
    <property type="entry name" value="Helicase_ATP-bd"/>
</dbReference>
<gene>
    <name evidence="6" type="ORF">BN869_000003103_1</name>
</gene>
<dbReference type="PANTHER" id="PTHR45626:SF51">
    <property type="entry name" value="SNF2-RELATED DOMAIN-CONTAINING PROTEIN"/>
    <property type="match status" value="1"/>
</dbReference>
<keyword evidence="2" id="KW-0378">Hydrolase</keyword>
<dbReference type="EMBL" id="CDPU01000006">
    <property type="protein sequence ID" value="CEO47048.1"/>
    <property type="molecule type" value="Genomic_DNA"/>
</dbReference>
<keyword evidence="3" id="KW-0067">ATP-binding</keyword>
<dbReference type="InterPro" id="IPR027417">
    <property type="entry name" value="P-loop_NTPase"/>
</dbReference>
<feature type="domain" description="Helicase C-terminal" evidence="5">
    <location>
        <begin position="881"/>
        <end position="1040"/>
    </location>
</feature>
<dbReference type="SMART" id="SM00487">
    <property type="entry name" value="DEXDc"/>
    <property type="match status" value="1"/>
</dbReference>
<dbReference type="Pfam" id="PF00176">
    <property type="entry name" value="SNF2-rel_dom"/>
    <property type="match status" value="1"/>
</dbReference>
<dbReference type="PROSITE" id="PS51194">
    <property type="entry name" value="HELICASE_CTER"/>
    <property type="match status" value="1"/>
</dbReference>
<evidence type="ECO:0000256" key="3">
    <source>
        <dbReference type="ARBA" id="ARBA00022840"/>
    </source>
</evidence>
<dbReference type="GO" id="GO:0016787">
    <property type="term" value="F:hydrolase activity"/>
    <property type="evidence" value="ECO:0007669"/>
    <property type="project" value="UniProtKB-KW"/>
</dbReference>
<accession>A0A0B7JPY0</accession>
<dbReference type="Pfam" id="PF00271">
    <property type="entry name" value="Helicase_C"/>
    <property type="match status" value="1"/>
</dbReference>
<feature type="compositionally biased region" description="Basic and acidic residues" evidence="4">
    <location>
        <begin position="1088"/>
        <end position="1097"/>
    </location>
</feature>
<dbReference type="InterPro" id="IPR038718">
    <property type="entry name" value="SNF2-like_sf"/>
</dbReference>
<evidence type="ECO:0000256" key="2">
    <source>
        <dbReference type="ARBA" id="ARBA00022801"/>
    </source>
</evidence>
<evidence type="ECO:0000313" key="6">
    <source>
        <dbReference type="EMBL" id="CEO47048.1"/>
    </source>
</evidence>
<feature type="region of interest" description="Disordered" evidence="4">
    <location>
        <begin position="808"/>
        <end position="841"/>
    </location>
</feature>
<protein>
    <recommendedName>
        <fullName evidence="5">Helicase C-terminal domain-containing protein</fullName>
    </recommendedName>
</protein>
<dbReference type="SUPFAM" id="SSF52540">
    <property type="entry name" value="P-loop containing nucleoside triphosphate hydrolases"/>
    <property type="match status" value="2"/>
</dbReference>
<dbReference type="InterPro" id="IPR001650">
    <property type="entry name" value="Helicase_C-like"/>
</dbReference>
<dbReference type="InterPro" id="IPR050628">
    <property type="entry name" value="SNF2_RAD54_helicase_TF"/>
</dbReference>
<name>A0A0B7JPY0_BIOOC</name>